<reference evidence="2" key="1">
    <citation type="submission" date="2023-03" db="EMBL/GenBank/DDBJ databases">
        <title>Massive genome expansion in bonnet fungi (Mycena s.s.) driven by repeated elements and novel gene families across ecological guilds.</title>
        <authorList>
            <consortium name="Lawrence Berkeley National Laboratory"/>
            <person name="Harder C.B."/>
            <person name="Miyauchi S."/>
            <person name="Viragh M."/>
            <person name="Kuo A."/>
            <person name="Thoen E."/>
            <person name="Andreopoulos B."/>
            <person name="Lu D."/>
            <person name="Skrede I."/>
            <person name="Drula E."/>
            <person name="Henrissat B."/>
            <person name="Morin E."/>
            <person name="Kohler A."/>
            <person name="Barry K."/>
            <person name="LaButti K."/>
            <person name="Morin E."/>
            <person name="Salamov A."/>
            <person name="Lipzen A."/>
            <person name="Mereny Z."/>
            <person name="Hegedus B."/>
            <person name="Baldrian P."/>
            <person name="Stursova M."/>
            <person name="Weitz H."/>
            <person name="Taylor A."/>
            <person name="Grigoriev I.V."/>
            <person name="Nagy L.G."/>
            <person name="Martin F."/>
            <person name="Kauserud H."/>
        </authorList>
    </citation>
    <scope>NUCLEOTIDE SEQUENCE</scope>
    <source>
        <strain evidence="2">9144</strain>
    </source>
</reference>
<evidence type="ECO:0000256" key="1">
    <source>
        <dbReference type="SAM" id="MobiDB-lite"/>
    </source>
</evidence>
<dbReference type="EMBL" id="JARJCW010000008">
    <property type="protein sequence ID" value="KAJ7221264.1"/>
    <property type="molecule type" value="Genomic_DNA"/>
</dbReference>
<keyword evidence="3" id="KW-1185">Reference proteome</keyword>
<dbReference type="AlphaFoldDB" id="A0AAD6VX51"/>
<feature type="region of interest" description="Disordered" evidence="1">
    <location>
        <begin position="1"/>
        <end position="137"/>
    </location>
</feature>
<feature type="region of interest" description="Disordered" evidence="1">
    <location>
        <begin position="281"/>
        <end position="308"/>
    </location>
</feature>
<gene>
    <name evidence="2" type="ORF">GGX14DRAFT_388453</name>
</gene>
<feature type="compositionally biased region" description="Low complexity" evidence="1">
    <location>
        <begin position="36"/>
        <end position="52"/>
    </location>
</feature>
<comment type="caution">
    <text evidence="2">The sequence shown here is derived from an EMBL/GenBank/DDBJ whole genome shotgun (WGS) entry which is preliminary data.</text>
</comment>
<organism evidence="2 3">
    <name type="scientific">Mycena pura</name>
    <dbReference type="NCBI Taxonomy" id="153505"/>
    <lineage>
        <taxon>Eukaryota</taxon>
        <taxon>Fungi</taxon>
        <taxon>Dikarya</taxon>
        <taxon>Basidiomycota</taxon>
        <taxon>Agaricomycotina</taxon>
        <taxon>Agaricomycetes</taxon>
        <taxon>Agaricomycetidae</taxon>
        <taxon>Agaricales</taxon>
        <taxon>Marasmiineae</taxon>
        <taxon>Mycenaceae</taxon>
        <taxon>Mycena</taxon>
    </lineage>
</organism>
<feature type="compositionally biased region" description="Low complexity" evidence="1">
    <location>
        <begin position="121"/>
        <end position="130"/>
    </location>
</feature>
<evidence type="ECO:0000313" key="2">
    <source>
        <dbReference type="EMBL" id="KAJ7221264.1"/>
    </source>
</evidence>
<protein>
    <submittedName>
        <fullName evidence="2">Uncharacterized protein</fullName>
    </submittedName>
</protein>
<proteinExistence type="predicted"/>
<name>A0AAD6VX51_9AGAR</name>
<accession>A0AAD6VX51</accession>
<dbReference type="Proteomes" id="UP001219525">
    <property type="component" value="Unassembled WGS sequence"/>
</dbReference>
<evidence type="ECO:0000313" key="3">
    <source>
        <dbReference type="Proteomes" id="UP001219525"/>
    </source>
</evidence>
<sequence>MAPQPLADRTNPYPLPHSRLRASPRKSPPTCTLSLASATAAPHPAAAVPFPASGVPFPYLDNGACDADPEPAPDLKTPRRPRARTTHVATPRSSRTPSAPRPTSFKLPRAKPRATDASKRTSTPSATSAPAPAPPDLRLMALVERSISARLSSIVLSPSHGDSSDEETLPERCAEDELDAQDALLAARLRTTLARHGWRPRTASGSPPPLPTGITLCPSSPSVLLSGSAGAHVPAAPQPPPRLRFIVSPTSAPGRARSGSRGSTAADVPMHGVVARLMLRRAERRARPTREARASFAAGDARRGVPLG</sequence>
<feature type="region of interest" description="Disordered" evidence="1">
    <location>
        <begin position="250"/>
        <end position="269"/>
    </location>
</feature>
<feature type="compositionally biased region" description="Low complexity" evidence="1">
    <location>
        <begin position="89"/>
        <end position="104"/>
    </location>
</feature>